<comment type="subcellular location">
    <subcellularLocation>
        <location evidence="2">Cell outer membrane</location>
        <topology evidence="2">Multi-pass membrane protein</topology>
    </subcellularLocation>
</comment>
<keyword evidence="2" id="KW-0813">Transport</keyword>
<dbReference type="AlphaFoldDB" id="A0A5C7B0T0"/>
<evidence type="ECO:0000259" key="3">
    <source>
        <dbReference type="Pfam" id="PF07715"/>
    </source>
</evidence>
<comment type="caution">
    <text evidence="4">The sequence shown here is derived from an EMBL/GenBank/DDBJ whole genome shotgun (WGS) entry which is preliminary data.</text>
</comment>
<dbReference type="SUPFAM" id="SSF56935">
    <property type="entry name" value="Porins"/>
    <property type="match status" value="1"/>
</dbReference>
<evidence type="ECO:0000256" key="1">
    <source>
        <dbReference type="ARBA" id="ARBA00022729"/>
    </source>
</evidence>
<dbReference type="Pfam" id="PF07715">
    <property type="entry name" value="Plug"/>
    <property type="match status" value="1"/>
</dbReference>
<dbReference type="OrthoDB" id="679547at2"/>
<dbReference type="PROSITE" id="PS52016">
    <property type="entry name" value="TONB_DEPENDENT_REC_3"/>
    <property type="match status" value="1"/>
</dbReference>
<dbReference type="Proteomes" id="UP000321935">
    <property type="component" value="Unassembled WGS sequence"/>
</dbReference>
<dbReference type="PANTHER" id="PTHR30069:SF29">
    <property type="entry name" value="HEMOGLOBIN AND HEMOGLOBIN-HAPTOGLOBIN-BINDING PROTEIN 1-RELATED"/>
    <property type="match status" value="1"/>
</dbReference>
<dbReference type="Gene3D" id="2.60.40.1930">
    <property type="match status" value="1"/>
</dbReference>
<name>A0A5C7B0T0_9BACT</name>
<dbReference type="Gene3D" id="2.170.130.10">
    <property type="entry name" value="TonB-dependent receptor, plug domain"/>
    <property type="match status" value="1"/>
</dbReference>
<organism evidence="4 5">
    <name type="scientific">Algoriphagus aquimarinus</name>
    <dbReference type="NCBI Taxonomy" id="237018"/>
    <lineage>
        <taxon>Bacteria</taxon>
        <taxon>Pseudomonadati</taxon>
        <taxon>Bacteroidota</taxon>
        <taxon>Cytophagia</taxon>
        <taxon>Cytophagales</taxon>
        <taxon>Cyclobacteriaceae</taxon>
        <taxon>Algoriphagus</taxon>
    </lineage>
</organism>
<feature type="domain" description="TonB-dependent receptor plug" evidence="3">
    <location>
        <begin position="619"/>
        <end position="708"/>
    </location>
</feature>
<keyword evidence="2" id="KW-0472">Membrane</keyword>
<dbReference type="InterPro" id="IPR039426">
    <property type="entry name" value="TonB-dep_rcpt-like"/>
</dbReference>
<dbReference type="InterPro" id="IPR012910">
    <property type="entry name" value="Plug_dom"/>
</dbReference>
<dbReference type="GO" id="GO:0009279">
    <property type="term" value="C:cell outer membrane"/>
    <property type="evidence" value="ECO:0007669"/>
    <property type="project" value="UniProtKB-SubCell"/>
</dbReference>
<dbReference type="PANTHER" id="PTHR30069">
    <property type="entry name" value="TONB-DEPENDENT OUTER MEMBRANE RECEPTOR"/>
    <property type="match status" value="1"/>
</dbReference>
<proteinExistence type="inferred from homology"/>
<dbReference type="InterPro" id="IPR037066">
    <property type="entry name" value="Plug_dom_sf"/>
</dbReference>
<keyword evidence="2" id="KW-1134">Transmembrane beta strand</keyword>
<keyword evidence="1" id="KW-0732">Signal</keyword>
<dbReference type="GO" id="GO:0015344">
    <property type="term" value="F:siderophore uptake transmembrane transporter activity"/>
    <property type="evidence" value="ECO:0007669"/>
    <property type="project" value="TreeGrafter"/>
</dbReference>
<evidence type="ECO:0000256" key="2">
    <source>
        <dbReference type="PROSITE-ProRule" id="PRU01360"/>
    </source>
</evidence>
<protein>
    <recommendedName>
        <fullName evidence="3">TonB-dependent receptor plug domain-containing protein</fullName>
    </recommendedName>
</protein>
<sequence length="813" mass="90086">MRILIKPKKTKYRLGTLFGFIAFFLISFSPATDPLERIISAFEKYLTESPHEKVYIHVDKEDYAAGETIWFKAYLTAGPYHEPSLLSNTIYLELINSSGEVIQHHQLFSPDGFAAGQLELDESLPAGNYLLRSYTNWMRNSGEEYFFHKQLKIWNEKTQSQEQLTQGNLDIQFFPEGGSLVEGIMSKVAFKAIGTDGLGKFVKGRILDGEKVIAEFESNQLGMGVFALLPEKGKQYKAQIESRGQEVILPSPLESGIVMSITNSPKSSDILIKIQATENSTLQSVFLLAQTRGIVGASSKADLSKKIVFVRIPKTEFPSGIAQITALDETGNPLAERLVFIDQQDQMTITASMNKSVYKSRERVQVDIEAKDKEGNPVAANMSLSVFDGSQVALNENKETIQSNLLLSSELKGHIESPGYYFNSTNQDREKELDILMLTQGWRKFTIKQALSENAPDPIYRVERGLSIRGVLTDIKNNQPIEEGTVSYLSLFPIAESKTATSNSIGEFEIHDLIFFDSTKVMLQGKSIKGKAATVSIDSSYHSPSLAYHIRSTLIRPSDLEQSFMTNAAERQAIEKAFDLDNSELSLEEVEVKGKRIDKPSKTSSSYGAGTVQMQVAGKIDLENQQHPLDLVKGRVSGVQITGTGPSSKILIQGVGSINSSMEPLILLNDFPIKLESLQSLPVHEIQSYTVWKGPDTAIFGARGANGVIGFYTKKEIGDAIAASEKDERLQVIGYQIAKEFYSPKYPLQELNQAKLDRRATLFWAPNIQTDSHGKASVSFYNSDAENVIYGEIEGISKGGKPGTSRFSYIIEK</sequence>
<evidence type="ECO:0000313" key="5">
    <source>
        <dbReference type="Proteomes" id="UP000321935"/>
    </source>
</evidence>
<dbReference type="EMBL" id="VORW01000001">
    <property type="protein sequence ID" value="TXE14037.1"/>
    <property type="molecule type" value="Genomic_DNA"/>
</dbReference>
<gene>
    <name evidence="4" type="ORF">ESV85_00300</name>
</gene>
<accession>A0A5C7B0T0</accession>
<keyword evidence="2" id="KW-0998">Cell outer membrane</keyword>
<comment type="similarity">
    <text evidence="2">Belongs to the TonB-dependent receptor family.</text>
</comment>
<reference evidence="4 5" key="1">
    <citation type="submission" date="2019-08" db="EMBL/GenBank/DDBJ databases">
        <title>Genomes sequence of Algoriphagus aquimarinus ACAM450.</title>
        <authorList>
            <person name="Bowman J.P."/>
        </authorList>
    </citation>
    <scope>NUCLEOTIDE SEQUENCE [LARGE SCALE GENOMIC DNA]</scope>
    <source>
        <strain evidence="4 5">ACAM 450</strain>
    </source>
</reference>
<keyword evidence="2" id="KW-0812">Transmembrane</keyword>
<evidence type="ECO:0000313" key="4">
    <source>
        <dbReference type="EMBL" id="TXE14037.1"/>
    </source>
</evidence>
<dbReference type="GO" id="GO:0044718">
    <property type="term" value="P:siderophore transmembrane transport"/>
    <property type="evidence" value="ECO:0007669"/>
    <property type="project" value="TreeGrafter"/>
</dbReference>